<feature type="transmembrane region" description="Helical" evidence="1">
    <location>
        <begin position="21"/>
        <end position="50"/>
    </location>
</feature>
<evidence type="ECO:0000256" key="1">
    <source>
        <dbReference type="SAM" id="Phobius"/>
    </source>
</evidence>
<reference evidence="2 3" key="1">
    <citation type="submission" date="2015-11" db="EMBL/GenBank/DDBJ databases">
        <title>Expanding the genomic diversity of Burkholderia species for the development of highly accurate diagnostics.</title>
        <authorList>
            <person name="Sahl J."/>
            <person name="Keim P."/>
            <person name="Wagner D."/>
        </authorList>
    </citation>
    <scope>NUCLEOTIDE SEQUENCE [LARGE SCALE GENOMIC DNA]</scope>
    <source>
        <strain evidence="2 3">MSMB2036</strain>
    </source>
</reference>
<comment type="caution">
    <text evidence="2">The sequence shown here is derived from an EMBL/GenBank/DDBJ whole genome shotgun (WGS) entry which is preliminary data.</text>
</comment>
<accession>A0A103RYT0</accession>
<evidence type="ECO:0000313" key="2">
    <source>
        <dbReference type="EMBL" id="KVG76532.1"/>
    </source>
</evidence>
<proteinExistence type="predicted"/>
<dbReference type="AlphaFoldDB" id="A0A103RYT0"/>
<dbReference type="Proteomes" id="UP000064029">
    <property type="component" value="Unassembled WGS sequence"/>
</dbReference>
<dbReference type="OrthoDB" id="9025658at2"/>
<feature type="transmembrane region" description="Helical" evidence="1">
    <location>
        <begin position="70"/>
        <end position="92"/>
    </location>
</feature>
<dbReference type="EMBL" id="LOXM01000009">
    <property type="protein sequence ID" value="KVG76532.1"/>
    <property type="molecule type" value="Genomic_DNA"/>
</dbReference>
<evidence type="ECO:0000313" key="3">
    <source>
        <dbReference type="Proteomes" id="UP000064029"/>
    </source>
</evidence>
<organism evidence="2 3">
    <name type="scientific">Burkholderia ubonensis</name>
    <dbReference type="NCBI Taxonomy" id="101571"/>
    <lineage>
        <taxon>Bacteria</taxon>
        <taxon>Pseudomonadati</taxon>
        <taxon>Pseudomonadota</taxon>
        <taxon>Betaproteobacteria</taxon>
        <taxon>Burkholderiales</taxon>
        <taxon>Burkholderiaceae</taxon>
        <taxon>Burkholderia</taxon>
        <taxon>Burkholderia cepacia complex</taxon>
    </lineage>
</organism>
<protein>
    <submittedName>
        <fullName evidence="2">Uncharacterized protein</fullName>
    </submittedName>
</protein>
<sequence>MNDRKPELRRPVAGPYRQSRWAAVLESLFGFVAKGTMALAALIAVVLAILSGDGLDLVSPPTTKKGWMRLLLGLLLVLAAVIALVFAMLYFMEPGSANFAGK</sequence>
<gene>
    <name evidence="2" type="ORF">WJ33_12610</name>
</gene>
<name>A0A103RYT0_9BURK</name>
<keyword evidence="1" id="KW-0472">Membrane</keyword>
<keyword evidence="1" id="KW-1133">Transmembrane helix</keyword>
<keyword evidence="1" id="KW-0812">Transmembrane</keyword>